<dbReference type="Proteomes" id="UP000447545">
    <property type="component" value="Unassembled WGS sequence"/>
</dbReference>
<dbReference type="EMBL" id="WJYA01000010">
    <property type="protein sequence ID" value="MTE28312.1"/>
    <property type="molecule type" value="Genomic_DNA"/>
</dbReference>
<keyword evidence="3" id="KW-1185">Reference proteome</keyword>
<dbReference type="RefSeq" id="WP_155090321.1">
    <property type="nucleotide sequence ID" value="NZ_WJYA01000010.1"/>
</dbReference>
<organism evidence="2 3">
    <name type="scientific">Winogradskyella ouciana</name>
    <dbReference type="NCBI Taxonomy" id="2608631"/>
    <lineage>
        <taxon>Bacteria</taxon>
        <taxon>Pseudomonadati</taxon>
        <taxon>Bacteroidota</taxon>
        <taxon>Flavobacteriia</taxon>
        <taxon>Flavobacteriales</taxon>
        <taxon>Flavobacteriaceae</taxon>
        <taxon>Winogradskyella</taxon>
    </lineage>
</organism>
<feature type="transmembrane region" description="Helical" evidence="1">
    <location>
        <begin position="20"/>
        <end position="41"/>
    </location>
</feature>
<evidence type="ECO:0000313" key="3">
    <source>
        <dbReference type="Proteomes" id="UP000447545"/>
    </source>
</evidence>
<sequence length="239" mass="28036">MINIFRKIRKKFFSNKMSSYLLYAIGEIVLVMIGILLALYVNNLNEERKLKNNINNTLRTISYDLEVDTLSARSIIEYYDANAKNSKKIIDREITMENYKECPECMSLVTIYKPFNIQTKGFEQLKNLIDERATEKDSLIIDITKFYTIFKPLIAKNNDRMETIVMRNFTDFEKFPWFVDLAQGKMTNELIEYFVQSEDYRVKVASHAMLAVGNHSGITKAYNENAVMLLDRINKRLEQ</sequence>
<reference evidence="2 3" key="1">
    <citation type="submission" date="2019-11" db="EMBL/GenBank/DDBJ databases">
        <title>Winogradskyella ouciana sp. nov., isolated from the hadal seawater of the Mariana Trench.</title>
        <authorList>
            <person name="Liu R."/>
        </authorList>
    </citation>
    <scope>NUCLEOTIDE SEQUENCE [LARGE SCALE GENOMIC DNA]</scope>
    <source>
        <strain evidence="2 3">ZXX205</strain>
    </source>
</reference>
<evidence type="ECO:0000256" key="1">
    <source>
        <dbReference type="SAM" id="Phobius"/>
    </source>
</evidence>
<keyword evidence="1" id="KW-0812">Transmembrane</keyword>
<dbReference type="AlphaFoldDB" id="A0A7K1GG74"/>
<proteinExistence type="predicted"/>
<evidence type="ECO:0000313" key="2">
    <source>
        <dbReference type="EMBL" id="MTE28312.1"/>
    </source>
</evidence>
<comment type="caution">
    <text evidence="2">The sequence shown here is derived from an EMBL/GenBank/DDBJ whole genome shotgun (WGS) entry which is preliminary data.</text>
</comment>
<keyword evidence="1" id="KW-1133">Transmembrane helix</keyword>
<keyword evidence="1" id="KW-0472">Membrane</keyword>
<accession>A0A7K1GG74</accession>
<protein>
    <submittedName>
        <fullName evidence="2">Uncharacterized protein</fullName>
    </submittedName>
</protein>
<name>A0A7K1GG74_9FLAO</name>
<gene>
    <name evidence="2" type="ORF">F1003_15350</name>
</gene>